<evidence type="ECO:0000313" key="2">
    <source>
        <dbReference type="EMBL" id="PIL28091.1"/>
    </source>
</evidence>
<reference evidence="2 3" key="1">
    <citation type="journal article" date="2015" name="Sci. Rep.">
        <title>Chromosome-level genome map provides insights into diverse defense mechanisms in the medicinal fungus Ganoderma sinense.</title>
        <authorList>
            <person name="Zhu Y."/>
            <person name="Xu J."/>
            <person name="Sun C."/>
            <person name="Zhou S."/>
            <person name="Xu H."/>
            <person name="Nelson D.R."/>
            <person name="Qian J."/>
            <person name="Song J."/>
            <person name="Luo H."/>
            <person name="Xiang L."/>
            <person name="Li Y."/>
            <person name="Xu Z."/>
            <person name="Ji A."/>
            <person name="Wang L."/>
            <person name="Lu S."/>
            <person name="Hayward A."/>
            <person name="Sun W."/>
            <person name="Li X."/>
            <person name="Schwartz D.C."/>
            <person name="Wang Y."/>
            <person name="Chen S."/>
        </authorList>
    </citation>
    <scope>NUCLEOTIDE SEQUENCE [LARGE SCALE GENOMIC DNA]</scope>
    <source>
        <strain evidence="2 3">ZZ0214-1</strain>
    </source>
</reference>
<dbReference type="EMBL" id="AYKW01000028">
    <property type="protein sequence ID" value="PIL28091.1"/>
    <property type="molecule type" value="Genomic_DNA"/>
</dbReference>
<evidence type="ECO:0000256" key="1">
    <source>
        <dbReference type="SAM" id="MobiDB-lite"/>
    </source>
</evidence>
<evidence type="ECO:0000313" key="3">
    <source>
        <dbReference type="Proteomes" id="UP000230002"/>
    </source>
</evidence>
<accession>A0A2G8S2W1</accession>
<keyword evidence="3" id="KW-1185">Reference proteome</keyword>
<dbReference type="AlphaFoldDB" id="A0A2G8S2W1"/>
<comment type="caution">
    <text evidence="2">The sequence shown here is derived from an EMBL/GenBank/DDBJ whole genome shotgun (WGS) entry which is preliminary data.</text>
</comment>
<sequence length="203" mass="22504">MPSSCPEADTQQRKVAGGPFSCGSGSSINVVYDRSEELRFWTTTSARSMTCSPSIAASSLPCDRRAEARHLRRSMSGKRQPDRASYQAPRPPGRSQVADRRGRVVHPNHPARFPSSSDSLTWKPPTPLSALPKDSNTPLHRLIPKSLSWRQARSAVREQGRSRFVVDNDLRPLNQFWDTGRATAVRDATALIIDPRDQDTAPC</sequence>
<name>A0A2G8S2W1_9APHY</name>
<dbReference type="Proteomes" id="UP000230002">
    <property type="component" value="Unassembled WGS sequence"/>
</dbReference>
<gene>
    <name evidence="2" type="ORF">GSI_09742</name>
</gene>
<proteinExistence type="predicted"/>
<feature type="region of interest" description="Disordered" evidence="1">
    <location>
        <begin position="68"/>
        <end position="136"/>
    </location>
</feature>
<protein>
    <submittedName>
        <fullName evidence="2">Uncharacterized protein</fullName>
    </submittedName>
</protein>
<feature type="region of interest" description="Disordered" evidence="1">
    <location>
        <begin position="1"/>
        <end position="26"/>
    </location>
</feature>
<organism evidence="2 3">
    <name type="scientific">Ganoderma sinense ZZ0214-1</name>
    <dbReference type="NCBI Taxonomy" id="1077348"/>
    <lineage>
        <taxon>Eukaryota</taxon>
        <taxon>Fungi</taxon>
        <taxon>Dikarya</taxon>
        <taxon>Basidiomycota</taxon>
        <taxon>Agaricomycotina</taxon>
        <taxon>Agaricomycetes</taxon>
        <taxon>Polyporales</taxon>
        <taxon>Polyporaceae</taxon>
        <taxon>Ganoderma</taxon>
    </lineage>
</organism>